<dbReference type="Proteomes" id="UP000431922">
    <property type="component" value="Unassembled WGS sequence"/>
</dbReference>
<sequence>MTMHDPDLKPASNSLFGLFRRPREYWRATNIPRLLGDIATFQAEHALEIDAFTLTAAHDCVTGADPRLAREIEQRVHAGGRITSDWLREARAENSRQTGIGLLTEVMNQLERNIEEFSHSTHAARTASRDYSSVLAKHGSALAAQGTDTGAPQEIVKLVRTIIDHTKAIEQQMARSERQSKELRRELDRTRRSADQDHLTGLSNRRAFDLHFVSEIARSAASGQPLCVGFCDIDHFKLVNDTHGHETGDRVIRAVAQNLSRVTGDQCFVARHGGEEFAILFMDRTLPAAFQLFDEAREALACRELRNRATGALIGQVTISGGLTLVRPGMDPGQLLREADEALYRAKREGRNRIVAAGM</sequence>
<dbReference type="RefSeq" id="WP_160757078.1">
    <property type="nucleotide sequence ID" value="NZ_WTYL01000003.1"/>
</dbReference>
<dbReference type="PANTHER" id="PTHR45138:SF24">
    <property type="entry name" value="DIGUANYLATE CYCLASE DGCC-RELATED"/>
    <property type="match status" value="1"/>
</dbReference>
<dbReference type="GO" id="GO:0052621">
    <property type="term" value="F:diguanylate cyclase activity"/>
    <property type="evidence" value="ECO:0007669"/>
    <property type="project" value="UniProtKB-EC"/>
</dbReference>
<dbReference type="EC" id="2.7.7.65" evidence="1"/>
<organism evidence="4 5">
    <name type="scientific">Allopontixanthobacter sediminis</name>
    <dbReference type="NCBI Taxonomy" id="1689985"/>
    <lineage>
        <taxon>Bacteria</taxon>
        <taxon>Pseudomonadati</taxon>
        <taxon>Pseudomonadota</taxon>
        <taxon>Alphaproteobacteria</taxon>
        <taxon>Sphingomonadales</taxon>
        <taxon>Erythrobacteraceae</taxon>
        <taxon>Allopontixanthobacter</taxon>
    </lineage>
</organism>
<evidence type="ECO:0000256" key="1">
    <source>
        <dbReference type="ARBA" id="ARBA00012528"/>
    </source>
</evidence>
<accession>A0A845BD48</accession>
<feature type="compositionally biased region" description="Basic and acidic residues" evidence="2">
    <location>
        <begin position="175"/>
        <end position="196"/>
    </location>
</feature>
<dbReference type="Gene3D" id="3.30.70.270">
    <property type="match status" value="1"/>
</dbReference>
<dbReference type="PROSITE" id="PS50887">
    <property type="entry name" value="GGDEF"/>
    <property type="match status" value="1"/>
</dbReference>
<comment type="caution">
    <text evidence="4">The sequence shown here is derived from an EMBL/GenBank/DDBJ whole genome shotgun (WGS) entry which is preliminary data.</text>
</comment>
<dbReference type="EMBL" id="WTYL01000003">
    <property type="protein sequence ID" value="MXP45489.1"/>
    <property type="molecule type" value="Genomic_DNA"/>
</dbReference>
<dbReference type="GO" id="GO:1902201">
    <property type="term" value="P:negative regulation of bacterial-type flagellum-dependent cell motility"/>
    <property type="evidence" value="ECO:0007669"/>
    <property type="project" value="TreeGrafter"/>
</dbReference>
<dbReference type="AlphaFoldDB" id="A0A845BD48"/>
<name>A0A845BD48_9SPHN</name>
<dbReference type="OrthoDB" id="9812260at2"/>
<dbReference type="SMART" id="SM00267">
    <property type="entry name" value="GGDEF"/>
    <property type="match status" value="1"/>
</dbReference>
<evidence type="ECO:0000313" key="5">
    <source>
        <dbReference type="Proteomes" id="UP000431922"/>
    </source>
</evidence>
<dbReference type="InterPro" id="IPR000160">
    <property type="entry name" value="GGDEF_dom"/>
</dbReference>
<dbReference type="GO" id="GO:0043709">
    <property type="term" value="P:cell adhesion involved in single-species biofilm formation"/>
    <property type="evidence" value="ECO:0007669"/>
    <property type="project" value="TreeGrafter"/>
</dbReference>
<dbReference type="GO" id="GO:0005886">
    <property type="term" value="C:plasma membrane"/>
    <property type="evidence" value="ECO:0007669"/>
    <property type="project" value="TreeGrafter"/>
</dbReference>
<evidence type="ECO:0000256" key="2">
    <source>
        <dbReference type="SAM" id="MobiDB-lite"/>
    </source>
</evidence>
<evidence type="ECO:0000259" key="3">
    <source>
        <dbReference type="PROSITE" id="PS50887"/>
    </source>
</evidence>
<dbReference type="Pfam" id="PF00990">
    <property type="entry name" value="GGDEF"/>
    <property type="match status" value="1"/>
</dbReference>
<reference evidence="4 5" key="1">
    <citation type="submission" date="2019-12" db="EMBL/GenBank/DDBJ databases">
        <title>Genomic-based taxomic classification of the family Erythrobacteraceae.</title>
        <authorList>
            <person name="Xu L."/>
        </authorList>
    </citation>
    <scope>NUCLEOTIDE SEQUENCE [LARGE SCALE GENOMIC DNA]</scope>
    <source>
        <strain evidence="4 5">KCTC 42453</strain>
    </source>
</reference>
<dbReference type="InterPro" id="IPR050469">
    <property type="entry name" value="Diguanylate_Cyclase"/>
</dbReference>
<dbReference type="PANTHER" id="PTHR45138">
    <property type="entry name" value="REGULATORY COMPONENTS OF SENSORY TRANSDUCTION SYSTEM"/>
    <property type="match status" value="1"/>
</dbReference>
<dbReference type="InterPro" id="IPR043128">
    <property type="entry name" value="Rev_trsase/Diguanyl_cyclase"/>
</dbReference>
<keyword evidence="5" id="KW-1185">Reference proteome</keyword>
<proteinExistence type="predicted"/>
<gene>
    <name evidence="4" type="ORF">GRI65_13620</name>
</gene>
<protein>
    <recommendedName>
        <fullName evidence="1">diguanylate cyclase</fullName>
        <ecNumber evidence="1">2.7.7.65</ecNumber>
    </recommendedName>
</protein>
<dbReference type="InterPro" id="IPR029787">
    <property type="entry name" value="Nucleotide_cyclase"/>
</dbReference>
<dbReference type="FunFam" id="3.30.70.270:FF:000001">
    <property type="entry name" value="Diguanylate cyclase domain protein"/>
    <property type="match status" value="1"/>
</dbReference>
<dbReference type="SUPFAM" id="SSF55073">
    <property type="entry name" value="Nucleotide cyclase"/>
    <property type="match status" value="1"/>
</dbReference>
<feature type="region of interest" description="Disordered" evidence="2">
    <location>
        <begin position="172"/>
        <end position="196"/>
    </location>
</feature>
<feature type="domain" description="GGDEF" evidence="3">
    <location>
        <begin position="224"/>
        <end position="359"/>
    </location>
</feature>
<dbReference type="NCBIfam" id="TIGR00254">
    <property type="entry name" value="GGDEF"/>
    <property type="match status" value="1"/>
</dbReference>
<dbReference type="CDD" id="cd01949">
    <property type="entry name" value="GGDEF"/>
    <property type="match status" value="1"/>
</dbReference>
<evidence type="ECO:0000313" key="4">
    <source>
        <dbReference type="EMBL" id="MXP45489.1"/>
    </source>
</evidence>